<name>A0A0E9Y1H0_ANGAN</name>
<proteinExistence type="predicted"/>
<dbReference type="AlphaFoldDB" id="A0A0E9Y1H0"/>
<sequence length="27" mass="2920">MRRMKTSSTAGLKGQISVSLLYTNCSS</sequence>
<protein>
    <submittedName>
        <fullName evidence="1">Uncharacterized protein</fullName>
    </submittedName>
</protein>
<reference evidence="1" key="2">
    <citation type="journal article" date="2015" name="Fish Shellfish Immunol.">
        <title>Early steps in the European eel (Anguilla anguilla)-Vibrio vulnificus interaction in the gills: Role of the RtxA13 toxin.</title>
        <authorList>
            <person name="Callol A."/>
            <person name="Pajuelo D."/>
            <person name="Ebbesson L."/>
            <person name="Teles M."/>
            <person name="MacKenzie S."/>
            <person name="Amaro C."/>
        </authorList>
    </citation>
    <scope>NUCLEOTIDE SEQUENCE</scope>
</reference>
<reference evidence="1" key="1">
    <citation type="submission" date="2014-11" db="EMBL/GenBank/DDBJ databases">
        <authorList>
            <person name="Amaro Gonzalez C."/>
        </authorList>
    </citation>
    <scope>NUCLEOTIDE SEQUENCE</scope>
</reference>
<accession>A0A0E9Y1H0</accession>
<evidence type="ECO:0000313" key="1">
    <source>
        <dbReference type="EMBL" id="JAI08552.1"/>
    </source>
</evidence>
<organism evidence="1">
    <name type="scientific">Anguilla anguilla</name>
    <name type="common">European freshwater eel</name>
    <name type="synonym">Muraena anguilla</name>
    <dbReference type="NCBI Taxonomy" id="7936"/>
    <lineage>
        <taxon>Eukaryota</taxon>
        <taxon>Metazoa</taxon>
        <taxon>Chordata</taxon>
        <taxon>Craniata</taxon>
        <taxon>Vertebrata</taxon>
        <taxon>Euteleostomi</taxon>
        <taxon>Actinopterygii</taxon>
        <taxon>Neopterygii</taxon>
        <taxon>Teleostei</taxon>
        <taxon>Anguilliformes</taxon>
        <taxon>Anguillidae</taxon>
        <taxon>Anguilla</taxon>
    </lineage>
</organism>
<dbReference type="EMBL" id="GBXM01000026">
    <property type="protein sequence ID" value="JAI08552.1"/>
    <property type="molecule type" value="Transcribed_RNA"/>
</dbReference>